<feature type="domain" description="C2H2-type" evidence="10">
    <location>
        <begin position="556"/>
        <end position="583"/>
    </location>
</feature>
<feature type="region of interest" description="Disordered" evidence="9">
    <location>
        <begin position="227"/>
        <end position="311"/>
    </location>
</feature>
<dbReference type="GO" id="GO:0005634">
    <property type="term" value="C:nucleus"/>
    <property type="evidence" value="ECO:0007669"/>
    <property type="project" value="UniProtKB-SubCell"/>
</dbReference>
<dbReference type="PROSITE" id="PS00028">
    <property type="entry name" value="ZINC_FINGER_C2H2_1"/>
    <property type="match status" value="8"/>
</dbReference>
<feature type="domain" description="C2H2-type" evidence="10">
    <location>
        <begin position="726"/>
        <end position="753"/>
    </location>
</feature>
<feature type="domain" description="ZAD" evidence="11">
    <location>
        <begin position="53"/>
        <end position="128"/>
    </location>
</feature>
<evidence type="ECO:0000256" key="9">
    <source>
        <dbReference type="SAM" id="MobiDB-lite"/>
    </source>
</evidence>
<keyword evidence="12" id="KW-1185">Reference proteome</keyword>
<evidence type="ECO:0000313" key="12">
    <source>
        <dbReference type="Proteomes" id="UP000694920"/>
    </source>
</evidence>
<proteinExistence type="predicted"/>
<dbReference type="Pfam" id="PF00096">
    <property type="entry name" value="zf-C2H2"/>
    <property type="match status" value="6"/>
</dbReference>
<feature type="region of interest" description="Disordered" evidence="9">
    <location>
        <begin position="341"/>
        <end position="361"/>
    </location>
</feature>
<dbReference type="GO" id="GO:0000981">
    <property type="term" value="F:DNA-binding transcription factor activity, RNA polymerase II-specific"/>
    <property type="evidence" value="ECO:0007669"/>
    <property type="project" value="TreeGrafter"/>
</dbReference>
<dbReference type="PANTHER" id="PTHR24381:SF393">
    <property type="entry name" value="CHROMATIN-LINKED ADAPTOR FOR MSL PROTEINS, ISOFORM B"/>
    <property type="match status" value="1"/>
</dbReference>
<feature type="binding site" evidence="8">
    <location>
        <position position="104"/>
    </location>
    <ligand>
        <name>Zn(2+)</name>
        <dbReference type="ChEBI" id="CHEBI:29105"/>
    </ligand>
</feature>
<feature type="binding site" evidence="8">
    <location>
        <position position="58"/>
    </location>
    <ligand>
        <name>Zn(2+)</name>
        <dbReference type="ChEBI" id="CHEBI:29105"/>
    </ligand>
</feature>
<dbReference type="Pfam" id="PF07776">
    <property type="entry name" value="zf-AD"/>
    <property type="match status" value="1"/>
</dbReference>
<feature type="compositionally biased region" description="Low complexity" evidence="9">
    <location>
        <begin position="243"/>
        <end position="266"/>
    </location>
</feature>
<dbReference type="GO" id="GO:0008270">
    <property type="term" value="F:zinc ion binding"/>
    <property type="evidence" value="ECO:0007669"/>
    <property type="project" value="UniProtKB-UniRule"/>
</dbReference>
<feature type="compositionally biased region" description="Polar residues" evidence="9">
    <location>
        <begin position="233"/>
        <end position="242"/>
    </location>
</feature>
<name>A0AAJ7BNP2_CEPCN</name>
<gene>
    <name evidence="13" type="primary">LOC107265174</name>
</gene>
<dbReference type="InterPro" id="IPR013087">
    <property type="entry name" value="Znf_C2H2_type"/>
</dbReference>
<evidence type="ECO:0000259" key="10">
    <source>
        <dbReference type="PROSITE" id="PS50157"/>
    </source>
</evidence>
<keyword evidence="5 8" id="KW-0862">Zinc</keyword>
<feature type="domain" description="C2H2-type" evidence="10">
    <location>
        <begin position="698"/>
        <end position="725"/>
    </location>
</feature>
<evidence type="ECO:0000256" key="7">
    <source>
        <dbReference type="PROSITE-ProRule" id="PRU00042"/>
    </source>
</evidence>
<dbReference type="SUPFAM" id="SSF57667">
    <property type="entry name" value="beta-beta-alpha zinc fingers"/>
    <property type="match status" value="7"/>
</dbReference>
<feature type="binding site" evidence="8">
    <location>
        <position position="55"/>
    </location>
    <ligand>
        <name>Zn(2+)</name>
        <dbReference type="ChEBI" id="CHEBI:29105"/>
    </ligand>
</feature>
<evidence type="ECO:0000313" key="13">
    <source>
        <dbReference type="RefSeq" id="XP_015589822.2"/>
    </source>
</evidence>
<evidence type="ECO:0000256" key="2">
    <source>
        <dbReference type="ARBA" id="ARBA00022723"/>
    </source>
</evidence>
<dbReference type="RefSeq" id="XP_015589822.2">
    <property type="nucleotide sequence ID" value="XM_015734336.2"/>
</dbReference>
<dbReference type="Pfam" id="PF12874">
    <property type="entry name" value="zf-met"/>
    <property type="match status" value="1"/>
</dbReference>
<accession>A0AAJ7BNP2</accession>
<feature type="binding site" evidence="8">
    <location>
        <position position="101"/>
    </location>
    <ligand>
        <name>Zn(2+)</name>
        <dbReference type="ChEBI" id="CHEBI:29105"/>
    </ligand>
</feature>
<feature type="domain" description="C2H2-type" evidence="10">
    <location>
        <begin position="474"/>
        <end position="501"/>
    </location>
</feature>
<dbReference type="AlphaFoldDB" id="A0AAJ7BNP2"/>
<evidence type="ECO:0000256" key="6">
    <source>
        <dbReference type="ARBA" id="ARBA00023242"/>
    </source>
</evidence>
<feature type="region of interest" description="Disordered" evidence="9">
    <location>
        <begin position="1"/>
        <end position="31"/>
    </location>
</feature>
<dbReference type="PROSITE" id="PS51915">
    <property type="entry name" value="ZAD"/>
    <property type="match status" value="1"/>
</dbReference>
<dbReference type="PANTHER" id="PTHR24381">
    <property type="entry name" value="ZINC FINGER PROTEIN"/>
    <property type="match status" value="1"/>
</dbReference>
<dbReference type="FunFam" id="3.30.160.60:FF:000446">
    <property type="entry name" value="Zinc finger protein"/>
    <property type="match status" value="1"/>
</dbReference>
<feature type="domain" description="C2H2-type" evidence="10">
    <location>
        <begin position="643"/>
        <end position="670"/>
    </location>
</feature>
<evidence type="ECO:0000256" key="1">
    <source>
        <dbReference type="ARBA" id="ARBA00004123"/>
    </source>
</evidence>
<dbReference type="PROSITE" id="PS50157">
    <property type="entry name" value="ZINC_FINGER_C2H2_2"/>
    <property type="match status" value="10"/>
</dbReference>
<comment type="subcellular location">
    <subcellularLocation>
        <location evidence="1">Nucleus</location>
    </subcellularLocation>
</comment>
<feature type="domain" description="C2H2-type" evidence="10">
    <location>
        <begin position="612"/>
        <end position="639"/>
    </location>
</feature>
<feature type="domain" description="C2H2-type" evidence="10">
    <location>
        <begin position="437"/>
        <end position="459"/>
    </location>
</feature>
<dbReference type="Proteomes" id="UP000694920">
    <property type="component" value="Unplaced"/>
</dbReference>
<evidence type="ECO:0000256" key="5">
    <source>
        <dbReference type="ARBA" id="ARBA00022833"/>
    </source>
</evidence>
<dbReference type="SUPFAM" id="SSF57716">
    <property type="entry name" value="Glucocorticoid receptor-like (DNA-binding domain)"/>
    <property type="match status" value="1"/>
</dbReference>
<reference evidence="13" key="1">
    <citation type="submission" date="2025-08" db="UniProtKB">
        <authorList>
            <consortium name="RefSeq"/>
        </authorList>
    </citation>
    <scope>IDENTIFICATION</scope>
</reference>
<dbReference type="FunFam" id="3.30.160.60:FF:002343">
    <property type="entry name" value="Zinc finger protein 33A"/>
    <property type="match status" value="1"/>
</dbReference>
<keyword evidence="2 8" id="KW-0479">Metal-binding</keyword>
<dbReference type="GO" id="GO:0000977">
    <property type="term" value="F:RNA polymerase II transcription regulatory region sequence-specific DNA binding"/>
    <property type="evidence" value="ECO:0007669"/>
    <property type="project" value="TreeGrafter"/>
</dbReference>
<dbReference type="InterPro" id="IPR036236">
    <property type="entry name" value="Znf_C2H2_sf"/>
</dbReference>
<protein>
    <submittedName>
        <fullName evidence="13">Zinc finger protein 813 isoform X14</fullName>
    </submittedName>
</protein>
<dbReference type="SMART" id="SM00868">
    <property type="entry name" value="zf-AD"/>
    <property type="match status" value="1"/>
</dbReference>
<evidence type="ECO:0000256" key="4">
    <source>
        <dbReference type="ARBA" id="ARBA00022771"/>
    </source>
</evidence>
<keyword evidence="4 7" id="KW-0863">Zinc-finger</keyword>
<evidence type="ECO:0000256" key="3">
    <source>
        <dbReference type="ARBA" id="ARBA00022737"/>
    </source>
</evidence>
<dbReference type="Gene3D" id="3.30.160.60">
    <property type="entry name" value="Classic Zinc Finger"/>
    <property type="match status" value="9"/>
</dbReference>
<feature type="compositionally biased region" description="Acidic residues" evidence="9">
    <location>
        <begin position="271"/>
        <end position="291"/>
    </location>
</feature>
<feature type="domain" description="C2H2-type" evidence="10">
    <location>
        <begin position="530"/>
        <end position="552"/>
    </location>
</feature>
<keyword evidence="6" id="KW-0539">Nucleus</keyword>
<feature type="domain" description="C2H2-type" evidence="10">
    <location>
        <begin position="378"/>
        <end position="406"/>
    </location>
</feature>
<evidence type="ECO:0000256" key="8">
    <source>
        <dbReference type="PROSITE-ProRule" id="PRU01263"/>
    </source>
</evidence>
<dbReference type="GeneID" id="107265174"/>
<evidence type="ECO:0000259" key="11">
    <source>
        <dbReference type="PROSITE" id="PS51915"/>
    </source>
</evidence>
<dbReference type="Gene3D" id="3.40.1800.20">
    <property type="match status" value="1"/>
</dbReference>
<feature type="domain" description="C2H2-type" evidence="10">
    <location>
        <begin position="584"/>
        <end position="611"/>
    </location>
</feature>
<organism evidence="12 13">
    <name type="scientific">Cephus cinctus</name>
    <name type="common">Wheat stem sawfly</name>
    <dbReference type="NCBI Taxonomy" id="211228"/>
    <lineage>
        <taxon>Eukaryota</taxon>
        <taxon>Metazoa</taxon>
        <taxon>Ecdysozoa</taxon>
        <taxon>Arthropoda</taxon>
        <taxon>Hexapoda</taxon>
        <taxon>Insecta</taxon>
        <taxon>Pterygota</taxon>
        <taxon>Neoptera</taxon>
        <taxon>Endopterygota</taxon>
        <taxon>Hymenoptera</taxon>
        <taxon>Cephoidea</taxon>
        <taxon>Cephidae</taxon>
        <taxon>Cephus</taxon>
    </lineage>
</organism>
<sequence>MAETARSGVNERRAPNDAGSSPAWVKQRTRPRARLASRTGVLHGKMSSLDYLDLCRLCLVKDRVSVPIFEGEGDVRQIFLKIAACLPVKVAREDKLPKKICDDCVYKVELFYQFWNTTANAEKQLLQWLGEVGLEEKQGYVTGVLNPSVMKQEQNSESRLDSNVMQQVSGHQDNMGGMTMIDNMGLGMPIMIPSGNQQQITSVPMDTSGNSVQTVRPVQQAVVAVAGPSAQPNHQEQLAQNQGSASATAGTGTNPTTATPTVVTASISHQDDEEDTTDEDENSDEECDADEGLPVKEESEEDPSNNRTIEPTTFVNVSLACDEAGPSGLQQQKITEMPEMSMPQAADGDPKSGNLKGQGPRVRAELNELSLESASRPFRCPVCATSFSCKNSMNSHMKMIHGKPRRYSCQLCDYKTIWPNNLKVHLDRHAEPLEEVVACDLCDRLFSSRNLLFNHRRKHRPTYLPQDPTQPPMYECDRCHQTFSKKLHLARHRASHLGRVRVRCAECDKWWLSEEELREHIGLAHPEGPVECDVCKKFFKKKSYLALHMALHERPHVCHICGAKRRSDYMLKLHIRRHTKEFREFCDICGKGFYNKATLRLHAISHTDARPYVCHVCQTSYRSPGYLKVHLKTHNDPKTRTRFKCALCQFETYYKKSLKQHVRTHTGENQVPCEVCRKLINRDYMTTHMRVHTGERPHICEVCGKTFSSRKNLLIHRRTHTGERPYKCERCDKWFTQHGSLKAHQRRHETGRTSD</sequence>
<dbReference type="SMART" id="SM00355">
    <property type="entry name" value="ZnF_C2H2"/>
    <property type="match status" value="13"/>
</dbReference>
<keyword evidence="3" id="KW-0677">Repeat</keyword>
<dbReference type="InterPro" id="IPR012934">
    <property type="entry name" value="Znf_AD"/>
</dbReference>